<dbReference type="GO" id="GO:0016209">
    <property type="term" value="F:antioxidant activity"/>
    <property type="evidence" value="ECO:0007669"/>
    <property type="project" value="InterPro"/>
</dbReference>
<evidence type="ECO:0000256" key="4">
    <source>
        <dbReference type="ARBA" id="ARBA00023157"/>
    </source>
</evidence>
<evidence type="ECO:0000313" key="7">
    <source>
        <dbReference type="EMBL" id="VZH84278.1"/>
    </source>
</evidence>
<keyword evidence="3" id="KW-0812">Transmembrane</keyword>
<dbReference type="EMBL" id="LR738855">
    <property type="protein sequence ID" value="VZH84278.1"/>
    <property type="molecule type" value="Genomic_DNA"/>
</dbReference>
<dbReference type="InterPro" id="IPR013766">
    <property type="entry name" value="Thioredoxin_domain"/>
</dbReference>
<keyword evidence="5" id="KW-0676">Redox-active center</keyword>
<dbReference type="InterPro" id="IPR036249">
    <property type="entry name" value="Thioredoxin-like_sf"/>
</dbReference>
<evidence type="ECO:0000256" key="2">
    <source>
        <dbReference type="ARBA" id="ARBA00022748"/>
    </source>
</evidence>
<proteinExistence type="predicted"/>
<feature type="domain" description="Thioredoxin" evidence="6">
    <location>
        <begin position="39"/>
        <end position="185"/>
    </location>
</feature>
<evidence type="ECO:0000259" key="6">
    <source>
        <dbReference type="PROSITE" id="PS51352"/>
    </source>
</evidence>
<evidence type="ECO:0000256" key="3">
    <source>
        <dbReference type="ARBA" id="ARBA00022968"/>
    </source>
</evidence>
<dbReference type="CDD" id="cd02966">
    <property type="entry name" value="TlpA_like_family"/>
    <property type="match status" value="1"/>
</dbReference>
<dbReference type="InterPro" id="IPR017937">
    <property type="entry name" value="Thioredoxin_CS"/>
</dbReference>
<dbReference type="GO" id="GO:0030313">
    <property type="term" value="C:cell envelope"/>
    <property type="evidence" value="ECO:0007669"/>
    <property type="project" value="UniProtKB-SubCell"/>
</dbReference>
<dbReference type="PANTHER" id="PTHR42852:SF6">
    <property type="entry name" value="THIOL:DISULFIDE INTERCHANGE PROTEIN DSBE"/>
    <property type="match status" value="1"/>
</dbReference>
<organism evidence="7 8">
    <name type="scientific">Corynebacterium rouxii</name>
    <dbReference type="NCBI Taxonomy" id="2719119"/>
    <lineage>
        <taxon>Bacteria</taxon>
        <taxon>Bacillati</taxon>
        <taxon>Actinomycetota</taxon>
        <taxon>Actinomycetes</taxon>
        <taxon>Mycobacteriales</taxon>
        <taxon>Corynebacteriaceae</taxon>
        <taxon>Corynebacterium</taxon>
    </lineage>
</organism>
<dbReference type="PROSITE" id="PS51352">
    <property type="entry name" value="THIOREDOXIN_2"/>
    <property type="match status" value="1"/>
</dbReference>
<dbReference type="PANTHER" id="PTHR42852">
    <property type="entry name" value="THIOL:DISULFIDE INTERCHANGE PROTEIN DSBE"/>
    <property type="match status" value="1"/>
</dbReference>
<dbReference type="Proteomes" id="UP000423525">
    <property type="component" value="Chromosome"/>
</dbReference>
<dbReference type="PROSITE" id="PS00194">
    <property type="entry name" value="THIOREDOXIN_1"/>
    <property type="match status" value="1"/>
</dbReference>
<evidence type="ECO:0000256" key="1">
    <source>
        <dbReference type="ARBA" id="ARBA00004196"/>
    </source>
</evidence>
<evidence type="ECO:0000313" key="8">
    <source>
        <dbReference type="Proteomes" id="UP000423525"/>
    </source>
</evidence>
<dbReference type="GO" id="GO:0016491">
    <property type="term" value="F:oxidoreductase activity"/>
    <property type="evidence" value="ECO:0007669"/>
    <property type="project" value="InterPro"/>
</dbReference>
<comment type="subcellular location">
    <subcellularLocation>
        <location evidence="1">Cell envelope</location>
    </subcellularLocation>
</comment>
<dbReference type="Pfam" id="PF00578">
    <property type="entry name" value="AhpC-TSA"/>
    <property type="match status" value="1"/>
</dbReference>
<dbReference type="RefSeq" id="WP_155871373.1">
    <property type="nucleotide sequence ID" value="NZ_CP168248.1"/>
</dbReference>
<name>A0A6I8M9S9_9CORY</name>
<dbReference type="AlphaFoldDB" id="A0A6I8M9S9"/>
<dbReference type="GO" id="GO:0017004">
    <property type="term" value="P:cytochrome complex assembly"/>
    <property type="evidence" value="ECO:0007669"/>
    <property type="project" value="UniProtKB-KW"/>
</dbReference>
<dbReference type="Gene3D" id="3.40.30.10">
    <property type="entry name" value="Glutaredoxin"/>
    <property type="match status" value="1"/>
</dbReference>
<gene>
    <name evidence="7" type="ORF">FRC0190_00304</name>
</gene>
<dbReference type="InterPro" id="IPR050553">
    <property type="entry name" value="Thioredoxin_ResA/DsbE_sf"/>
</dbReference>
<dbReference type="InterPro" id="IPR000866">
    <property type="entry name" value="AhpC/TSA"/>
</dbReference>
<keyword evidence="3" id="KW-0735">Signal-anchor</keyword>
<keyword evidence="4" id="KW-1015">Disulfide bond</keyword>
<accession>A0A6I8M9S9</accession>
<dbReference type="SUPFAM" id="SSF52833">
    <property type="entry name" value="Thioredoxin-like"/>
    <property type="match status" value="1"/>
</dbReference>
<sequence>MRKTMLISAGVFVAVFAVLISLIVGKHDDPATESVIADAQQIATRPDCDVTLVAGVQLDCLGGYSGASTVDPSITVVNVWAWWCEPCRAELPLFDTLAHQHPELRVIGVHADTKAANGAALLNDLGVNMPSLQDNHNAFAGALGLPNVVPITVVLNADGSLNSFIPRAFNSYEDLEAAVMSKVQAA</sequence>
<dbReference type="KEGG" id="crf:FRC0190_00304"/>
<reference evidence="7 8" key="1">
    <citation type="submission" date="2019-11" db="EMBL/GenBank/DDBJ databases">
        <authorList>
            <person name="Brisse S."/>
        </authorList>
    </citation>
    <scope>NUCLEOTIDE SEQUENCE [LARGE SCALE GENOMIC DNA]</scope>
    <source>
        <strain evidence="7">FRC0190</strain>
    </source>
</reference>
<protein>
    <submittedName>
        <fullName evidence="7">TlpA family protein disulfide reductase</fullName>
    </submittedName>
</protein>
<evidence type="ECO:0000256" key="5">
    <source>
        <dbReference type="ARBA" id="ARBA00023284"/>
    </source>
</evidence>
<keyword evidence="2" id="KW-0201">Cytochrome c-type biogenesis</keyword>